<dbReference type="PANTHER" id="PTHR41368">
    <property type="entry name" value="PROTEIN YGHO"/>
    <property type="match status" value="1"/>
</dbReference>
<gene>
    <name evidence="1" type="ORF">HXN33_00430</name>
</gene>
<dbReference type="InterPro" id="IPR039968">
    <property type="entry name" value="BcerS-like"/>
</dbReference>
<dbReference type="PANTHER" id="PTHR41368:SF1">
    <property type="entry name" value="PROTEIN YGHO"/>
    <property type="match status" value="1"/>
</dbReference>
<proteinExistence type="predicted"/>
<dbReference type="RefSeq" id="WP_025791308.1">
    <property type="nucleotide sequence ID" value="NZ_CAKAQX010000048.1"/>
</dbReference>
<dbReference type="AlphaFoldDB" id="A0A930I3X6"/>
<name>A0A930I3X6_9BACT</name>
<accession>A0A930I3X6</accession>
<comment type="caution">
    <text evidence="1">The sequence shown here is derived from an EMBL/GenBank/DDBJ whole genome shotgun (WGS) entry which is preliminary data.</text>
</comment>
<evidence type="ECO:0000313" key="1">
    <source>
        <dbReference type="EMBL" id="MBF1414018.1"/>
    </source>
</evidence>
<dbReference type="Proteomes" id="UP000757461">
    <property type="component" value="Unassembled WGS sequence"/>
</dbReference>
<dbReference type="EMBL" id="JABZSQ010000003">
    <property type="protein sequence ID" value="MBF1414018.1"/>
    <property type="molecule type" value="Genomic_DNA"/>
</dbReference>
<organism evidence="1 2">
    <name type="scientific">Prevotella histicola</name>
    <dbReference type="NCBI Taxonomy" id="470565"/>
    <lineage>
        <taxon>Bacteria</taxon>
        <taxon>Pseudomonadati</taxon>
        <taxon>Bacteroidota</taxon>
        <taxon>Bacteroidia</taxon>
        <taxon>Bacteroidales</taxon>
        <taxon>Prevotellaceae</taxon>
        <taxon>Prevotella</taxon>
    </lineage>
</organism>
<reference evidence="1" key="1">
    <citation type="submission" date="2020-04" db="EMBL/GenBank/DDBJ databases">
        <title>Deep metagenomics examines the oral microbiome during advanced dental caries in children, revealing novel taxa and co-occurrences with host molecules.</title>
        <authorList>
            <person name="Baker J.L."/>
            <person name="Morton J.T."/>
            <person name="Dinis M."/>
            <person name="Alvarez R."/>
            <person name="Tran N.C."/>
            <person name="Knight R."/>
            <person name="Edlund A."/>
        </authorList>
    </citation>
    <scope>NUCLEOTIDE SEQUENCE</scope>
    <source>
        <strain evidence="1">JCVI_25_bin.9</strain>
    </source>
</reference>
<dbReference type="InterPro" id="IPR016181">
    <property type="entry name" value="Acyl_CoA_acyltransferase"/>
</dbReference>
<dbReference type="SUPFAM" id="SSF55729">
    <property type="entry name" value="Acyl-CoA N-acyltransferases (Nat)"/>
    <property type="match status" value="1"/>
</dbReference>
<sequence>MSSVQIKRVETKKDLKAFIEFHYDLYEGNPYDVPNLYSDEWNTLSKDKNAAFDFCEAEYFLALKDGKVVGRVAAIINHRANEKWQKKDVRFGWIDFIDDIEVSSALLTAVKQYGKEKGMEDIVGPLGFTDMDPEGMLTWGFDKLGTMATSYNYEYYPKHMEQLGGWEKDNDYVEYYLVVPEKIPEKYTKIAEMVESRYNLHARKLTKEDIFDEGYGKKLFEVVNKTYSHLYGFSDLSDRQIDQYIKMYFPFADLDLVTVIEDGNKNNEIVGIAITIPSLSRALQKCRRGRLFPFGWWHILRAIKFHKTEAVDLLLIGVLPEYRSKGANALIFTDLIPRYVKYGFKWGETQVEMETNESVQSQWGPLDPINHKRRRCYRKKIDL</sequence>
<protein>
    <submittedName>
        <fullName evidence="1">N-acetyltransferase</fullName>
    </submittedName>
</protein>
<evidence type="ECO:0000313" key="2">
    <source>
        <dbReference type="Proteomes" id="UP000757461"/>
    </source>
</evidence>